<evidence type="ECO:0000256" key="1">
    <source>
        <dbReference type="SAM" id="MobiDB-lite"/>
    </source>
</evidence>
<protein>
    <recommendedName>
        <fullName evidence="4">Nucleotide-binding alpha-beta plait domain-containing protein</fullName>
    </recommendedName>
</protein>
<reference evidence="2" key="2">
    <citation type="submission" date="2020-06" db="EMBL/GenBank/DDBJ databases">
        <title>Helianthus annuus Genome sequencing and assembly Release 2.</title>
        <authorList>
            <person name="Gouzy J."/>
            <person name="Langlade N."/>
            <person name="Munos S."/>
        </authorList>
    </citation>
    <scope>NUCLEOTIDE SEQUENCE</scope>
    <source>
        <tissue evidence="2">Leaves</tissue>
    </source>
</reference>
<feature type="region of interest" description="Disordered" evidence="1">
    <location>
        <begin position="191"/>
        <end position="211"/>
    </location>
</feature>
<dbReference type="PANTHER" id="PTHR34427">
    <property type="entry name" value="DUF4283 DOMAIN PROTEIN"/>
    <property type="match status" value="1"/>
</dbReference>
<organism evidence="2 3">
    <name type="scientific">Helianthus annuus</name>
    <name type="common">Common sunflower</name>
    <dbReference type="NCBI Taxonomy" id="4232"/>
    <lineage>
        <taxon>Eukaryota</taxon>
        <taxon>Viridiplantae</taxon>
        <taxon>Streptophyta</taxon>
        <taxon>Embryophyta</taxon>
        <taxon>Tracheophyta</taxon>
        <taxon>Spermatophyta</taxon>
        <taxon>Magnoliopsida</taxon>
        <taxon>eudicotyledons</taxon>
        <taxon>Gunneridae</taxon>
        <taxon>Pentapetalae</taxon>
        <taxon>asterids</taxon>
        <taxon>campanulids</taxon>
        <taxon>Asterales</taxon>
        <taxon>Asteraceae</taxon>
        <taxon>Asteroideae</taxon>
        <taxon>Heliantheae alliance</taxon>
        <taxon>Heliantheae</taxon>
        <taxon>Helianthus</taxon>
    </lineage>
</organism>
<evidence type="ECO:0008006" key="4">
    <source>
        <dbReference type="Google" id="ProtNLM"/>
    </source>
</evidence>
<reference evidence="2" key="1">
    <citation type="journal article" date="2017" name="Nature">
        <title>The sunflower genome provides insights into oil metabolism, flowering and Asterid evolution.</title>
        <authorList>
            <person name="Badouin H."/>
            <person name="Gouzy J."/>
            <person name="Grassa C.J."/>
            <person name="Murat F."/>
            <person name="Staton S.E."/>
            <person name="Cottret L."/>
            <person name="Lelandais-Briere C."/>
            <person name="Owens G.L."/>
            <person name="Carrere S."/>
            <person name="Mayjonade B."/>
            <person name="Legrand L."/>
            <person name="Gill N."/>
            <person name="Kane N.C."/>
            <person name="Bowers J.E."/>
            <person name="Hubner S."/>
            <person name="Bellec A."/>
            <person name="Berard A."/>
            <person name="Berges H."/>
            <person name="Blanchet N."/>
            <person name="Boniface M.C."/>
            <person name="Brunel D."/>
            <person name="Catrice O."/>
            <person name="Chaidir N."/>
            <person name="Claudel C."/>
            <person name="Donnadieu C."/>
            <person name="Faraut T."/>
            <person name="Fievet G."/>
            <person name="Helmstetter N."/>
            <person name="King M."/>
            <person name="Knapp S.J."/>
            <person name="Lai Z."/>
            <person name="Le Paslier M.C."/>
            <person name="Lippi Y."/>
            <person name="Lorenzon L."/>
            <person name="Mandel J.R."/>
            <person name="Marage G."/>
            <person name="Marchand G."/>
            <person name="Marquand E."/>
            <person name="Bret-Mestries E."/>
            <person name="Morien E."/>
            <person name="Nambeesan S."/>
            <person name="Nguyen T."/>
            <person name="Pegot-Espagnet P."/>
            <person name="Pouilly N."/>
            <person name="Raftis F."/>
            <person name="Sallet E."/>
            <person name="Schiex T."/>
            <person name="Thomas J."/>
            <person name="Vandecasteele C."/>
            <person name="Vares D."/>
            <person name="Vear F."/>
            <person name="Vautrin S."/>
            <person name="Crespi M."/>
            <person name="Mangin B."/>
            <person name="Burke J.M."/>
            <person name="Salse J."/>
            <person name="Munos S."/>
            <person name="Vincourt P."/>
            <person name="Rieseberg L.H."/>
            <person name="Langlade N.B."/>
        </authorList>
    </citation>
    <scope>NUCLEOTIDE SEQUENCE</scope>
    <source>
        <tissue evidence="2">Leaves</tissue>
    </source>
</reference>
<evidence type="ECO:0000313" key="2">
    <source>
        <dbReference type="EMBL" id="KAF5762238.1"/>
    </source>
</evidence>
<feature type="region of interest" description="Disordered" evidence="1">
    <location>
        <begin position="280"/>
        <end position="376"/>
    </location>
</feature>
<dbReference type="Proteomes" id="UP000215914">
    <property type="component" value="Unassembled WGS sequence"/>
</dbReference>
<feature type="compositionally biased region" description="Basic and acidic residues" evidence="1">
    <location>
        <begin position="343"/>
        <end position="376"/>
    </location>
</feature>
<accession>A0A9K3H0Q0</accession>
<proteinExistence type="predicted"/>
<dbReference type="PANTHER" id="PTHR34427:SF5">
    <property type="entry name" value="DUF4283 DOMAIN-CONTAINING PROTEIN"/>
    <property type="match status" value="1"/>
</dbReference>
<evidence type="ECO:0000313" key="3">
    <source>
        <dbReference type="Proteomes" id="UP000215914"/>
    </source>
</evidence>
<dbReference type="EMBL" id="MNCJ02000331">
    <property type="protein sequence ID" value="KAF5762238.1"/>
    <property type="molecule type" value="Genomic_DNA"/>
</dbReference>
<gene>
    <name evidence="2" type="ORF">HanXRQr2_Chr16g0774401</name>
</gene>
<dbReference type="Gramene" id="mRNA:HanXRQr2_Chr16g0774401">
    <property type="protein sequence ID" value="mRNA:HanXRQr2_Chr16g0774401"/>
    <property type="gene ID" value="HanXRQr2_Chr16g0774401"/>
</dbReference>
<feature type="region of interest" description="Disordered" evidence="1">
    <location>
        <begin position="223"/>
        <end position="248"/>
    </location>
</feature>
<name>A0A9K3H0Q0_HELAN</name>
<sequence>MHGLAVIGRTANLETLVDFDKLMRIAKFDYVRIQYLGGLTLLISFLDKAAACDFLEAKTVWEPWFSKLEAWNGQSFHLERVAWLKLSGIPLHLLDPELLSQIGAQFGKVLHVPSGLEEDHDISFCRVGVLVGEANRINEVVTVRWKSRLYRIWVEEELDVWNPDCLGVPVRSMSDTSSPMMSSPVIGNAFSGSKDPKGPQQECEGVGGGVDSVNEAEVSHAMEIPMHGESEKDGASEKEVGGRKTVELEGNPKVVDSVGPGFGNFFNPCASLGFNCCGGSSNRTNRRPSLGSKTRRAKAQGSKEASPVDLRPKKRPRGSCENTDEGFGFVGFTSRSQNCGEDQSIRAEGKIGDFDLNTRGDPSDGLEVRSGESESG</sequence>
<dbReference type="AlphaFoldDB" id="A0A9K3H0Q0"/>
<feature type="compositionally biased region" description="Basic and acidic residues" evidence="1">
    <location>
        <begin position="226"/>
        <end position="247"/>
    </location>
</feature>
<comment type="caution">
    <text evidence="2">The sequence shown here is derived from an EMBL/GenBank/DDBJ whole genome shotgun (WGS) entry which is preliminary data.</text>
</comment>
<keyword evidence="3" id="KW-1185">Reference proteome</keyword>